<sequence>MYTIRMGSDIAESQIDDLSGSEINVLLDLYDILQLTPGNGRKLRRAGNMYVWDYKGLSVTYIVLDPQNEVAVLRVDRFPG</sequence>
<dbReference type="Proteomes" id="UP000655287">
    <property type="component" value="Unassembled WGS sequence"/>
</dbReference>
<protein>
    <submittedName>
        <fullName evidence="1">Uncharacterized protein</fullName>
    </submittedName>
</protein>
<comment type="caution">
    <text evidence="1">The sequence shown here is derived from an EMBL/GenBank/DDBJ whole genome shotgun (WGS) entry which is preliminary data.</text>
</comment>
<keyword evidence="2" id="KW-1185">Reference proteome</keyword>
<dbReference type="AlphaFoldDB" id="A0A919R8U1"/>
<dbReference type="EMBL" id="BOOU01000058">
    <property type="protein sequence ID" value="GII79387.1"/>
    <property type="molecule type" value="Genomic_DNA"/>
</dbReference>
<reference evidence="1" key="1">
    <citation type="submission" date="2021-01" db="EMBL/GenBank/DDBJ databases">
        <title>Whole genome shotgun sequence of Sphaerisporangium rufum NBRC 109079.</title>
        <authorList>
            <person name="Komaki H."/>
            <person name="Tamura T."/>
        </authorList>
    </citation>
    <scope>NUCLEOTIDE SEQUENCE</scope>
    <source>
        <strain evidence="1">NBRC 109079</strain>
    </source>
</reference>
<proteinExistence type="predicted"/>
<evidence type="ECO:0000313" key="2">
    <source>
        <dbReference type="Proteomes" id="UP000655287"/>
    </source>
</evidence>
<gene>
    <name evidence="1" type="ORF">Sru01_43690</name>
</gene>
<organism evidence="1 2">
    <name type="scientific">Sphaerisporangium rufum</name>
    <dbReference type="NCBI Taxonomy" id="1381558"/>
    <lineage>
        <taxon>Bacteria</taxon>
        <taxon>Bacillati</taxon>
        <taxon>Actinomycetota</taxon>
        <taxon>Actinomycetes</taxon>
        <taxon>Streptosporangiales</taxon>
        <taxon>Streptosporangiaceae</taxon>
        <taxon>Sphaerisporangium</taxon>
    </lineage>
</organism>
<evidence type="ECO:0000313" key="1">
    <source>
        <dbReference type="EMBL" id="GII79387.1"/>
    </source>
</evidence>
<accession>A0A919R8U1</accession>
<name>A0A919R8U1_9ACTN</name>